<gene>
    <name evidence="2" type="ORF">BANT10_03449</name>
</gene>
<reference evidence="3" key="1">
    <citation type="submission" date="2017-03" db="EMBL/GenBank/DDBJ databases">
        <authorList>
            <person name="Monnet C."/>
        </authorList>
    </citation>
    <scope>NUCLEOTIDE SEQUENCE [LARGE SCALE GENOMIC DNA]</scope>
    <source>
        <strain evidence="3">P10</strain>
    </source>
</reference>
<dbReference type="EMBL" id="FXZE01000031">
    <property type="protein sequence ID" value="SMY02855.1"/>
    <property type="molecule type" value="Genomic_DNA"/>
</dbReference>
<protein>
    <submittedName>
        <fullName evidence="2">Uncharacterized protein</fullName>
    </submittedName>
</protein>
<keyword evidence="3" id="KW-1185">Reference proteome</keyword>
<name>A0A2H1KSU6_9MICO</name>
<evidence type="ECO:0000313" key="3">
    <source>
        <dbReference type="Proteomes" id="UP000234342"/>
    </source>
</evidence>
<evidence type="ECO:0000256" key="1">
    <source>
        <dbReference type="SAM" id="MobiDB-lite"/>
    </source>
</evidence>
<dbReference type="Proteomes" id="UP000234342">
    <property type="component" value="Unassembled WGS sequence"/>
</dbReference>
<dbReference type="AlphaFoldDB" id="A0A2H1KSU6"/>
<accession>A0A2H1KSU6</accession>
<organism evidence="2 3">
    <name type="scientific">Brevibacterium antiquum</name>
    <dbReference type="NCBI Taxonomy" id="234835"/>
    <lineage>
        <taxon>Bacteria</taxon>
        <taxon>Bacillati</taxon>
        <taxon>Actinomycetota</taxon>
        <taxon>Actinomycetes</taxon>
        <taxon>Micrococcales</taxon>
        <taxon>Brevibacteriaceae</taxon>
        <taxon>Brevibacterium</taxon>
    </lineage>
</organism>
<feature type="region of interest" description="Disordered" evidence="1">
    <location>
        <begin position="231"/>
        <end position="250"/>
    </location>
</feature>
<sequence>MTGKGVADACEERKMTTCKVCETSFETRGEGQRYCSAKCKQVAYRQRARTGRAVPEDAVMELESLRRSRDYYRRKADRLEFERDMAVLDSQLMKPFNWTTNQPVVEHLTDSEEDELEKLKRYVRQREKDEWRRPFSGMRKTGRRVALSVGEASEFTYELYEDVATLRVKLDTASAARVWQDLGYADEDEWWSSILDAAHDDLGPTAFDDDEHSEPEWLKTHDGATCELGVEGVSPRPQHPPMTCGGTGST</sequence>
<evidence type="ECO:0000313" key="2">
    <source>
        <dbReference type="EMBL" id="SMY02855.1"/>
    </source>
</evidence>
<proteinExistence type="predicted"/>